<feature type="region of interest" description="Disordered" evidence="5">
    <location>
        <begin position="770"/>
        <end position="814"/>
    </location>
</feature>
<dbReference type="PANTHER" id="PTHR13800:SF12">
    <property type="entry name" value="TRANSIENT RECEPTOR POTENTIAL CATION CHANNEL SUBFAMILY M MEMBER-LIKE 2"/>
    <property type="match status" value="1"/>
</dbReference>
<feature type="region of interest" description="Disordered" evidence="5">
    <location>
        <begin position="893"/>
        <end position="923"/>
    </location>
</feature>
<reference evidence="9 10" key="1">
    <citation type="submission" date="2019-07" db="EMBL/GenBank/DDBJ databases">
        <title>Annotation for the trematode Paragonimus westermani.</title>
        <authorList>
            <person name="Choi Y.-J."/>
        </authorList>
    </citation>
    <scope>NUCLEOTIDE SEQUENCE [LARGE SCALE GENOMIC DNA]</scope>
    <source>
        <strain evidence="9">180907_Pwestermani</strain>
    </source>
</reference>
<evidence type="ECO:0000256" key="6">
    <source>
        <dbReference type="SAM" id="Phobius"/>
    </source>
</evidence>
<evidence type="ECO:0000313" key="9">
    <source>
        <dbReference type="EMBL" id="KAF8566666.1"/>
    </source>
</evidence>
<evidence type="ECO:0000256" key="2">
    <source>
        <dbReference type="ARBA" id="ARBA00022692"/>
    </source>
</evidence>
<evidence type="ECO:0000259" key="8">
    <source>
        <dbReference type="Pfam" id="PF25508"/>
    </source>
</evidence>
<dbReference type="AlphaFoldDB" id="A0A8T0DH47"/>
<feature type="transmembrane region" description="Helical" evidence="6">
    <location>
        <begin position="468"/>
        <end position="489"/>
    </location>
</feature>
<feature type="transmembrane region" description="Helical" evidence="6">
    <location>
        <begin position="552"/>
        <end position="574"/>
    </location>
</feature>
<dbReference type="GO" id="GO:0005886">
    <property type="term" value="C:plasma membrane"/>
    <property type="evidence" value="ECO:0007669"/>
    <property type="project" value="TreeGrafter"/>
</dbReference>
<dbReference type="OrthoDB" id="9983120at2759"/>
<dbReference type="Pfam" id="PF25508">
    <property type="entry name" value="TRPM2"/>
    <property type="match status" value="1"/>
</dbReference>
<feature type="transmembrane region" description="Helical" evidence="6">
    <location>
        <begin position="430"/>
        <end position="447"/>
    </location>
</feature>
<evidence type="ECO:0008006" key="11">
    <source>
        <dbReference type="Google" id="ProtNLM"/>
    </source>
</evidence>
<gene>
    <name evidence="9" type="ORF">P879_03161</name>
</gene>
<sequence>MMSFLLQENVEFMKLFLEKGFDLKAYVTCETMERLYTYAVHRATQKRALVNVIRHLVKLPERINLLLIGKVLTLLMGNRYFPVYLEPNFAQTVETKKQEKMPNCPATHLFIWALLTERNDAATFFWTQTQEPLGAALMAACLLRRYARFADSVVNREELIEFSNTYEEKAHGLLSECYSQDPENTAEILVRERPLFGQVSCIMLASDGNSMSFISHRCSEQCLERTWCGAIDRHGRRFAFLISLITGIVMPPLVPFTIKFNLEATKQPIAENGKGVHADRLSRKSKNNKLVIDDDRTTEAESPGEKFRKYLRKIYAFYYSPSVRFSYATLAHIVFLCFFIYVLLFNTARQTDYDLTASMILLIWGFTSGLSFRAYIKRIWKSLELIAIALYILGTALHLMMVAEAAVHFGEMPIDPVETVQETLLRMADVFYGLSLFLFFFRLLEAFTADITIGPLVVMVKTMVVKDLLPFLALFVVCLFSFAVLQWVIAFKYTASQSHVQNLRTLFDALQIAYFQIFGEYSLEDLTEKKRPECDENNINCHDELSPWFSPILLGAFVILTQVLLLNLLVAMFASTYVRIEAASTGYWALQRYHLICEFVQRSPLPPPLILIWHFYLLVKYLIRRCRGEQALNYHPFKRSYTYQPSRERQLIHWERLRFWDYQRYVLQGRTRKKKRNQKSINVRTTIMTGQSNNPVNAQLNTAFENFQLIVNQNMREILSQTNRVDELDRKVDQILKILKGMHDEFAVLHGQPVHGIPIEKTESSKVFRIGSTTDRPARRASKKPQPPPVKTEREGLQKMPPTPVSGTESKQPEVQGLKVFEGNQHTIAMFSPPTADSTPSLYATPLPWDDEKSEGEALGWRPSPFPAHGWTESDDFEEAMRTRLWNPMGTAYQPARDNPPPDPIRGVPRNPTGRTGVGGKGRLPVWGANPAVIIVLTREHKPDEKSAGKTFGGPSDRLRLEYAVIAHRVAFQLPWFLVRHPSTCNGLECTKSLVDLFVNKRVEEVCQAQPDNREPYEKTEKAYHEARFQQVWKGYLNDMINTDNAWIEPIVVNVHFQPGEAEQTEILRIFSWGNTMMKWVGEHEKVIDMRESHRAVVQLTLKKLRASISS</sequence>
<dbReference type="EMBL" id="JTDF01004792">
    <property type="protein sequence ID" value="KAF8566666.1"/>
    <property type="molecule type" value="Genomic_DNA"/>
</dbReference>
<evidence type="ECO:0000256" key="3">
    <source>
        <dbReference type="ARBA" id="ARBA00022989"/>
    </source>
</evidence>
<accession>A0A8T0DH47</accession>
<feature type="transmembrane region" description="Helical" evidence="6">
    <location>
        <begin position="388"/>
        <end position="410"/>
    </location>
</feature>
<dbReference type="GO" id="GO:0099604">
    <property type="term" value="F:ligand-gated calcium channel activity"/>
    <property type="evidence" value="ECO:0007669"/>
    <property type="project" value="TreeGrafter"/>
</dbReference>
<evidence type="ECO:0000313" key="10">
    <source>
        <dbReference type="Proteomes" id="UP000699462"/>
    </source>
</evidence>
<feature type="domain" description="TRPM-like" evidence="8">
    <location>
        <begin position="1"/>
        <end position="216"/>
    </location>
</feature>
<comment type="caution">
    <text evidence="9">The sequence shown here is derived from an EMBL/GenBank/DDBJ whole genome shotgun (WGS) entry which is preliminary data.</text>
</comment>
<dbReference type="Pfam" id="PF00520">
    <property type="entry name" value="Ion_trans"/>
    <property type="match status" value="1"/>
</dbReference>
<name>A0A8T0DH47_9TREM</name>
<evidence type="ECO:0000259" key="7">
    <source>
        <dbReference type="Pfam" id="PF00520"/>
    </source>
</evidence>
<keyword evidence="3 6" id="KW-1133">Transmembrane helix</keyword>
<evidence type="ECO:0000256" key="4">
    <source>
        <dbReference type="ARBA" id="ARBA00023136"/>
    </source>
</evidence>
<dbReference type="InterPro" id="IPR050927">
    <property type="entry name" value="TRPM"/>
</dbReference>
<comment type="subcellular location">
    <subcellularLocation>
        <location evidence="1">Membrane</location>
        <topology evidence="1">Multi-pass membrane protein</topology>
    </subcellularLocation>
</comment>
<evidence type="ECO:0000256" key="5">
    <source>
        <dbReference type="SAM" id="MobiDB-lite"/>
    </source>
</evidence>
<feature type="transmembrane region" description="Helical" evidence="6">
    <location>
        <begin position="238"/>
        <end position="258"/>
    </location>
</feature>
<feature type="transmembrane region" description="Helical" evidence="6">
    <location>
        <begin position="355"/>
        <end position="376"/>
    </location>
</feature>
<dbReference type="InterPro" id="IPR057366">
    <property type="entry name" value="TRPM-like"/>
</dbReference>
<evidence type="ECO:0000256" key="1">
    <source>
        <dbReference type="ARBA" id="ARBA00004141"/>
    </source>
</evidence>
<dbReference type="Gene3D" id="3.90.79.10">
    <property type="entry name" value="Nucleoside Triphosphate Pyrophosphohydrolase"/>
    <property type="match status" value="1"/>
</dbReference>
<keyword evidence="10" id="KW-1185">Reference proteome</keyword>
<dbReference type="PANTHER" id="PTHR13800">
    <property type="entry name" value="TRANSIENT RECEPTOR POTENTIAL CATION CHANNEL, SUBFAMILY M, MEMBER 6"/>
    <property type="match status" value="1"/>
</dbReference>
<keyword evidence="2 6" id="KW-0812">Transmembrane</keyword>
<dbReference type="InterPro" id="IPR005821">
    <property type="entry name" value="Ion_trans_dom"/>
</dbReference>
<feature type="transmembrane region" description="Helical" evidence="6">
    <location>
        <begin position="316"/>
        <end position="343"/>
    </location>
</feature>
<proteinExistence type="predicted"/>
<protein>
    <recommendedName>
        <fullName evidence="11">Transient receptor potential cation channel subfamily M member 3</fullName>
    </recommendedName>
</protein>
<feature type="domain" description="Ion transport" evidence="7">
    <location>
        <begin position="355"/>
        <end position="582"/>
    </location>
</feature>
<organism evidence="9 10">
    <name type="scientific">Paragonimus westermani</name>
    <dbReference type="NCBI Taxonomy" id="34504"/>
    <lineage>
        <taxon>Eukaryota</taxon>
        <taxon>Metazoa</taxon>
        <taxon>Spiralia</taxon>
        <taxon>Lophotrochozoa</taxon>
        <taxon>Platyhelminthes</taxon>
        <taxon>Trematoda</taxon>
        <taxon>Digenea</taxon>
        <taxon>Plagiorchiida</taxon>
        <taxon>Troglotremata</taxon>
        <taxon>Troglotrematidae</taxon>
        <taxon>Paragonimus</taxon>
    </lineage>
</organism>
<keyword evidence="4 6" id="KW-0472">Membrane</keyword>
<dbReference type="Proteomes" id="UP000699462">
    <property type="component" value="Unassembled WGS sequence"/>
</dbReference>